<dbReference type="KEGG" id="bex:A11Q_2211"/>
<organism evidence="2 3">
    <name type="scientific">Pseudobdellovibrio exovorus JSS</name>
    <dbReference type="NCBI Taxonomy" id="1184267"/>
    <lineage>
        <taxon>Bacteria</taxon>
        <taxon>Pseudomonadati</taxon>
        <taxon>Bdellovibrionota</taxon>
        <taxon>Bdellovibrionia</taxon>
        <taxon>Bdellovibrionales</taxon>
        <taxon>Pseudobdellovibrionaceae</taxon>
        <taxon>Pseudobdellovibrio</taxon>
    </lineage>
</organism>
<dbReference type="EMBL" id="CP003537">
    <property type="protein sequence ID" value="AGH96427.1"/>
    <property type="molecule type" value="Genomic_DNA"/>
</dbReference>
<keyword evidence="1" id="KW-0732">Signal</keyword>
<evidence type="ECO:0000256" key="1">
    <source>
        <dbReference type="SAM" id="SignalP"/>
    </source>
</evidence>
<protein>
    <submittedName>
        <fullName evidence="2">Uncharacterized protein</fullName>
    </submittedName>
</protein>
<dbReference type="STRING" id="1184267.A11Q_2211"/>
<dbReference type="AlphaFoldDB" id="M4VAJ3"/>
<name>M4VAJ3_9BACT</name>
<keyword evidence="3" id="KW-1185">Reference proteome</keyword>
<dbReference type="Proteomes" id="UP000012040">
    <property type="component" value="Chromosome"/>
</dbReference>
<evidence type="ECO:0000313" key="2">
    <source>
        <dbReference type="EMBL" id="AGH96427.1"/>
    </source>
</evidence>
<reference evidence="2 3" key="1">
    <citation type="journal article" date="2013" name="ISME J.">
        <title>By their genes ye shall know them: genomic signatures of predatory bacteria.</title>
        <authorList>
            <person name="Pasternak Z."/>
            <person name="Pietrokovski S."/>
            <person name="Rotem O."/>
            <person name="Gophna U."/>
            <person name="Lurie-Weinberger M.N."/>
            <person name="Jurkevitch E."/>
        </authorList>
    </citation>
    <scope>NUCLEOTIDE SEQUENCE [LARGE SCALE GENOMIC DNA]</scope>
    <source>
        <strain evidence="2 3">JSS</strain>
    </source>
</reference>
<dbReference type="eggNOG" id="ENOG5031V3W">
    <property type="taxonomic scope" value="Bacteria"/>
</dbReference>
<feature type="signal peptide" evidence="1">
    <location>
        <begin position="1"/>
        <end position="20"/>
    </location>
</feature>
<dbReference type="RefSeq" id="WP_015470917.1">
    <property type="nucleotide sequence ID" value="NC_020813.1"/>
</dbReference>
<evidence type="ECO:0000313" key="3">
    <source>
        <dbReference type="Proteomes" id="UP000012040"/>
    </source>
</evidence>
<proteinExistence type="predicted"/>
<accession>M4VAJ3</accession>
<dbReference type="PATRIC" id="fig|1184267.3.peg.2238"/>
<sequence>MFRWIMALFCFMCLSSIASAQSAKSAQAGTRGTHIKGKAQKQKAKPKLEIPVAVAELPLEEGSFAEVITEKILPHNVNENDSSSAVLAKIVDNSFAYWWDNSSIKNSSVGRAATQIEQKMKAEVDLGSEGSGENKIDHKLSFKVLATQALAKIEYSGWFKAALNYDARSSKTEAEVFENLDNGKDLVITHSMRGSENKSQLSLRWNW</sequence>
<dbReference type="OrthoDB" id="5292642at2"/>
<feature type="chain" id="PRO_5004060078" evidence="1">
    <location>
        <begin position="21"/>
        <end position="207"/>
    </location>
</feature>
<gene>
    <name evidence="2" type="ORF">A11Q_2211</name>
</gene>
<dbReference type="HOGENOM" id="CLU_1324305_0_0_7"/>